<keyword evidence="8" id="KW-1185">Reference proteome</keyword>
<reference evidence="7 8" key="1">
    <citation type="submission" date="2018-11" db="EMBL/GenBank/DDBJ databases">
        <title>Genome sequencing of Paenibacillus lentus DSM25539(T).</title>
        <authorList>
            <person name="Kook J.-K."/>
            <person name="Park S.-N."/>
            <person name="Lim Y.K."/>
        </authorList>
    </citation>
    <scope>NUCLEOTIDE SEQUENCE [LARGE SCALE GENOMIC DNA]</scope>
    <source>
        <strain evidence="7 8">DSM 25539</strain>
    </source>
</reference>
<dbReference type="PANTHER" id="PTHR43280">
    <property type="entry name" value="ARAC-FAMILY TRANSCRIPTIONAL REGULATOR"/>
    <property type="match status" value="1"/>
</dbReference>
<evidence type="ECO:0000256" key="3">
    <source>
        <dbReference type="ARBA" id="ARBA00023163"/>
    </source>
</evidence>
<dbReference type="AlphaFoldDB" id="A0A3Q8S905"/>
<dbReference type="Gene3D" id="1.10.10.60">
    <property type="entry name" value="Homeodomain-like"/>
    <property type="match status" value="2"/>
</dbReference>
<dbReference type="SMART" id="SM00448">
    <property type="entry name" value="REC"/>
    <property type="match status" value="1"/>
</dbReference>
<keyword evidence="4" id="KW-0597">Phosphoprotein</keyword>
<dbReference type="SUPFAM" id="SSF52172">
    <property type="entry name" value="CheY-like"/>
    <property type="match status" value="1"/>
</dbReference>
<dbReference type="InterPro" id="IPR018060">
    <property type="entry name" value="HTH_AraC"/>
</dbReference>
<evidence type="ECO:0000313" key="7">
    <source>
        <dbReference type="EMBL" id="AZK45236.1"/>
    </source>
</evidence>
<dbReference type="Pfam" id="PF00072">
    <property type="entry name" value="Response_reg"/>
    <property type="match status" value="1"/>
</dbReference>
<feature type="domain" description="Response regulatory" evidence="6">
    <location>
        <begin position="2"/>
        <end position="119"/>
    </location>
</feature>
<dbReference type="GO" id="GO:0000160">
    <property type="term" value="P:phosphorelay signal transduction system"/>
    <property type="evidence" value="ECO:0007669"/>
    <property type="project" value="InterPro"/>
</dbReference>
<dbReference type="GO" id="GO:0043565">
    <property type="term" value="F:sequence-specific DNA binding"/>
    <property type="evidence" value="ECO:0007669"/>
    <property type="project" value="InterPro"/>
</dbReference>
<dbReference type="InterPro" id="IPR009057">
    <property type="entry name" value="Homeodomain-like_sf"/>
</dbReference>
<dbReference type="PROSITE" id="PS01124">
    <property type="entry name" value="HTH_ARAC_FAMILY_2"/>
    <property type="match status" value="1"/>
</dbReference>
<sequence length="503" mass="57917">MKLLIADDQTSLHTFLDKTMDWTALGITEIKHAYDGRETLQHLEEFLPDIVILDIQMPFMSGIETLQQLDHSIKKPKTVIVSAHDEFTYAREALRLDVYQYLLKPLDVVLLKKTILELTSAIHAEQQSVLAHEFGKLVHSRSAYANSLAVVERACGLLKLQQCAVLQIEGESLSEPLLAEWLLKAEPSLIPVVYRKSRDKYSCLLGITAPIPESRLLELCQETLSRIQAHIPEPAVSIGASRMMDGCHADQLPELLEQSEEAGMLGFYTCDPVNAYQEEAFNGAWGMQHFQSYEQAYREMVVREFAPEAARKLTAEMFDYFRSSRIPPEDVYSLVLHFLYVIAQSIPSKGRSSTKLDNITMDDLRSYRNIRELELLFMRLIDHIASIMKGPNLTEDMVMRVKQYVDLNYGEDLSLQMVADRFGVDRFQLSRLFKQEMNVNYWNYVIQVRMEKAAELLLRTEEKNSVIASVTGFVDESHFSRTFKKYYDVSPKQYRQLHRGEKY</sequence>
<dbReference type="KEGG" id="plen:EIM92_02650"/>
<dbReference type="PANTHER" id="PTHR43280:SF2">
    <property type="entry name" value="HTH-TYPE TRANSCRIPTIONAL REGULATOR EXSA"/>
    <property type="match status" value="1"/>
</dbReference>
<proteinExistence type="predicted"/>
<dbReference type="EMBL" id="CP034248">
    <property type="protein sequence ID" value="AZK45236.1"/>
    <property type="molecule type" value="Genomic_DNA"/>
</dbReference>
<dbReference type="OrthoDB" id="9799319at2"/>
<keyword evidence="1" id="KW-0805">Transcription regulation</keyword>
<evidence type="ECO:0000256" key="1">
    <source>
        <dbReference type="ARBA" id="ARBA00023015"/>
    </source>
</evidence>
<evidence type="ECO:0000259" key="5">
    <source>
        <dbReference type="PROSITE" id="PS01124"/>
    </source>
</evidence>
<keyword evidence="3" id="KW-0804">Transcription</keyword>
<dbReference type="InterPro" id="IPR011006">
    <property type="entry name" value="CheY-like_superfamily"/>
</dbReference>
<feature type="domain" description="HTH araC/xylS-type" evidence="5">
    <location>
        <begin position="399"/>
        <end position="497"/>
    </location>
</feature>
<dbReference type="Pfam" id="PF12833">
    <property type="entry name" value="HTH_18"/>
    <property type="match status" value="1"/>
</dbReference>
<gene>
    <name evidence="7" type="ORF">EIM92_02650</name>
</gene>
<dbReference type="SUPFAM" id="SSF46689">
    <property type="entry name" value="Homeodomain-like"/>
    <property type="match status" value="2"/>
</dbReference>
<accession>A0A3Q8S905</accession>
<evidence type="ECO:0000256" key="2">
    <source>
        <dbReference type="ARBA" id="ARBA00023125"/>
    </source>
</evidence>
<dbReference type="SMART" id="SM00342">
    <property type="entry name" value="HTH_ARAC"/>
    <property type="match status" value="1"/>
</dbReference>
<name>A0A3Q8S905_9BACL</name>
<dbReference type="InterPro" id="IPR001789">
    <property type="entry name" value="Sig_transdc_resp-reg_receiver"/>
</dbReference>
<keyword evidence="2" id="KW-0238">DNA-binding</keyword>
<dbReference type="CDD" id="cd17536">
    <property type="entry name" value="REC_YesN-like"/>
    <property type="match status" value="1"/>
</dbReference>
<dbReference type="Proteomes" id="UP000273145">
    <property type="component" value="Chromosome"/>
</dbReference>
<evidence type="ECO:0000313" key="8">
    <source>
        <dbReference type="Proteomes" id="UP000273145"/>
    </source>
</evidence>
<feature type="modified residue" description="4-aspartylphosphate" evidence="4">
    <location>
        <position position="54"/>
    </location>
</feature>
<dbReference type="RefSeq" id="WP_125081355.1">
    <property type="nucleotide sequence ID" value="NZ_CP034248.1"/>
</dbReference>
<evidence type="ECO:0000259" key="6">
    <source>
        <dbReference type="PROSITE" id="PS50110"/>
    </source>
</evidence>
<organism evidence="7 8">
    <name type="scientific">Paenibacillus lentus</name>
    <dbReference type="NCBI Taxonomy" id="1338368"/>
    <lineage>
        <taxon>Bacteria</taxon>
        <taxon>Bacillati</taxon>
        <taxon>Bacillota</taxon>
        <taxon>Bacilli</taxon>
        <taxon>Bacillales</taxon>
        <taxon>Paenibacillaceae</taxon>
        <taxon>Paenibacillus</taxon>
    </lineage>
</organism>
<dbReference type="Gene3D" id="3.40.50.2300">
    <property type="match status" value="1"/>
</dbReference>
<protein>
    <submittedName>
        <fullName evidence="7">Response regulator</fullName>
    </submittedName>
</protein>
<dbReference type="PROSITE" id="PS50110">
    <property type="entry name" value="RESPONSE_REGULATORY"/>
    <property type="match status" value="1"/>
</dbReference>
<evidence type="ECO:0000256" key="4">
    <source>
        <dbReference type="PROSITE-ProRule" id="PRU00169"/>
    </source>
</evidence>
<dbReference type="GO" id="GO:0003700">
    <property type="term" value="F:DNA-binding transcription factor activity"/>
    <property type="evidence" value="ECO:0007669"/>
    <property type="project" value="InterPro"/>
</dbReference>